<dbReference type="EMBL" id="CP002113">
    <property type="protein sequence ID" value="AEK23589.1"/>
    <property type="molecule type" value="Genomic_DNA"/>
</dbReference>
<dbReference type="Proteomes" id="UP000008895">
    <property type="component" value="Chromosome"/>
</dbReference>
<sequence length="97" mass="11798">MIFFLNFKLRKYLWQNETQQQTNMQFSRFRFFLERYGFAVSSRLSERLGLRAKDVRLFFIYGTFATLGAWFGVYLLLAFLLRMKDLFYAKRSSVFDL</sequence>
<proteinExistence type="predicted"/>
<protein>
    <recommendedName>
        <fullName evidence="4">PspC family transcriptional regulator</fullName>
    </recommendedName>
</protein>
<dbReference type="KEGG" id="ccm:Ccan_14730"/>
<evidence type="ECO:0000313" key="3">
    <source>
        <dbReference type="Proteomes" id="UP000008895"/>
    </source>
</evidence>
<keyword evidence="1" id="KW-0472">Membrane</keyword>
<name>F9YQX9_CAPCC</name>
<evidence type="ECO:0000256" key="1">
    <source>
        <dbReference type="SAM" id="Phobius"/>
    </source>
</evidence>
<dbReference type="HOGENOM" id="CLU_182832_0_0_10"/>
<keyword evidence="1" id="KW-0812">Transmembrane</keyword>
<accession>F9YQX9</accession>
<reference evidence="2 3" key="1">
    <citation type="journal article" date="2011" name="J. Bacteriol.">
        <title>Complete genome sequence of the dog commensal and human pathogen Capnocytophaga canimorsus strain 5.</title>
        <authorList>
            <person name="Manfredi P."/>
            <person name="Pagni M."/>
            <person name="Cornelis G.R."/>
        </authorList>
    </citation>
    <scope>NUCLEOTIDE SEQUENCE [LARGE SCALE GENOMIC DNA]</scope>
    <source>
        <strain evidence="3">5</strain>
    </source>
</reference>
<feature type="transmembrane region" description="Helical" evidence="1">
    <location>
        <begin position="58"/>
        <end position="81"/>
    </location>
</feature>
<keyword evidence="3" id="KW-1185">Reference proteome</keyword>
<evidence type="ECO:0008006" key="4">
    <source>
        <dbReference type="Google" id="ProtNLM"/>
    </source>
</evidence>
<organism evidence="2 3">
    <name type="scientific">Capnocytophaga canimorsus (strain 5)</name>
    <dbReference type="NCBI Taxonomy" id="860228"/>
    <lineage>
        <taxon>Bacteria</taxon>
        <taxon>Pseudomonadati</taxon>
        <taxon>Bacteroidota</taxon>
        <taxon>Flavobacteriia</taxon>
        <taxon>Flavobacteriales</taxon>
        <taxon>Flavobacteriaceae</taxon>
        <taxon>Capnocytophaga</taxon>
    </lineage>
</organism>
<evidence type="ECO:0000313" key="2">
    <source>
        <dbReference type="EMBL" id="AEK23589.1"/>
    </source>
</evidence>
<dbReference type="eggNOG" id="COG1983">
    <property type="taxonomic scope" value="Bacteria"/>
</dbReference>
<dbReference type="AlphaFoldDB" id="F9YQX9"/>
<keyword evidence="1" id="KW-1133">Transmembrane helix</keyword>
<gene>
    <name evidence="2" type="ordered locus">Ccan_14730</name>
</gene>
<dbReference type="STRING" id="860228.Ccan_14730"/>